<dbReference type="InterPro" id="IPR019673">
    <property type="entry name" value="Spore_germination_GerPC"/>
</dbReference>
<proteinExistence type="predicted"/>
<accession>A0ABY3SIT7</accession>
<sequence length="216" mass="24952">MHTPMTWQQWTQQLCAYVEAQKQRIDALEQTLQKLQTEVEQMKTAKDQKQIHIDRIEYKFDQLKVERLEGTLTIGVHPGVTDHVDDFTVNGKPVGEGQEISAAPPSPPGVSGKDNGAMQQQVTSGIDQYLEQDVFDDMRQLEEKYRYHLDDGYREMILDDIRRQLDHRIGHYVHQFRSAGFQEPIEAVQTSILDKTKKDILSAIEAYISNLPRKEE</sequence>
<dbReference type="Pfam" id="PF10737">
    <property type="entry name" value="GerPC"/>
    <property type="match status" value="1"/>
</dbReference>
<keyword evidence="4" id="KW-1185">Reference proteome</keyword>
<dbReference type="Proteomes" id="UP001649230">
    <property type="component" value="Chromosome"/>
</dbReference>
<dbReference type="RefSeq" id="WP_235119235.1">
    <property type="nucleotide sequence ID" value="NZ_CP090978.1"/>
</dbReference>
<dbReference type="EMBL" id="CP090978">
    <property type="protein sequence ID" value="UJF32892.1"/>
    <property type="molecule type" value="Genomic_DNA"/>
</dbReference>
<keyword evidence="1" id="KW-0175">Coiled coil</keyword>
<organism evidence="3 4">
    <name type="scientific">Paenibacillus hexagrammi</name>
    <dbReference type="NCBI Taxonomy" id="2908839"/>
    <lineage>
        <taxon>Bacteria</taxon>
        <taxon>Bacillati</taxon>
        <taxon>Bacillota</taxon>
        <taxon>Bacilli</taxon>
        <taxon>Bacillales</taxon>
        <taxon>Paenibacillaceae</taxon>
        <taxon>Paenibacillus</taxon>
    </lineage>
</organism>
<protein>
    <submittedName>
        <fullName evidence="3">Spore germination protein GerPC</fullName>
    </submittedName>
</protein>
<evidence type="ECO:0000313" key="4">
    <source>
        <dbReference type="Proteomes" id="UP001649230"/>
    </source>
</evidence>
<feature type="region of interest" description="Disordered" evidence="2">
    <location>
        <begin position="92"/>
        <end position="116"/>
    </location>
</feature>
<evidence type="ECO:0000256" key="1">
    <source>
        <dbReference type="SAM" id="Coils"/>
    </source>
</evidence>
<feature type="coiled-coil region" evidence="1">
    <location>
        <begin position="18"/>
        <end position="52"/>
    </location>
</feature>
<reference evidence="3 4" key="1">
    <citation type="journal article" date="2024" name="Int. J. Syst. Evol. Microbiol.">
        <title>Paenibacillus hexagrammi sp. nov., a novel bacterium isolated from the gut content of Hexagrammos agrammus.</title>
        <authorList>
            <person name="Jung H.K."/>
            <person name="Kim D.G."/>
            <person name="Zin H."/>
            <person name="Park J."/>
            <person name="Jung H."/>
            <person name="Kim Y.O."/>
            <person name="Kong H.J."/>
            <person name="Kim J.W."/>
            <person name="Kim Y.S."/>
        </authorList>
    </citation>
    <scope>NUCLEOTIDE SEQUENCE [LARGE SCALE GENOMIC DNA]</scope>
    <source>
        <strain evidence="3 4">YPD9-1</strain>
    </source>
</reference>
<name>A0ABY3SIT7_9BACL</name>
<gene>
    <name evidence="3" type="ORF">L0M14_25495</name>
</gene>
<evidence type="ECO:0000256" key="2">
    <source>
        <dbReference type="SAM" id="MobiDB-lite"/>
    </source>
</evidence>
<evidence type="ECO:0000313" key="3">
    <source>
        <dbReference type="EMBL" id="UJF32892.1"/>
    </source>
</evidence>